<dbReference type="SUPFAM" id="SSF52047">
    <property type="entry name" value="RNI-like"/>
    <property type="match status" value="1"/>
</dbReference>
<dbReference type="EnsemblMetazoa" id="tetur07g02360.1">
    <property type="protein sequence ID" value="tetur07g02360.1"/>
    <property type="gene ID" value="tetur07g02360"/>
</dbReference>
<dbReference type="InterPro" id="IPR032675">
    <property type="entry name" value="LRR_dom_sf"/>
</dbReference>
<sequence>MLGKDKGPIDLLGYADSDWGGDRFDRKSYTVNVNKQKDKQQQQQGKLLVNQNSLSTHRNQFFLGSSHLLFRCWRILEQHPLLIYMDLIIHLIVFIMKETLRLMELVAELSDRFDVKVKFKDIFALFRYHEYLKGIINCFNEDEPMRKYSAKLEMISSRRIEPSVIRIGSSTFGVIKVVMISKRVHIISQILKDYMLRLKVTIDIFSQEMFTHENISFIPRQLRWSSIGKFMDACPNLLSAHIYSGMVYLFTGEISIHKCLQDLVIEFLRPLENLHDFKRLFMKYPNLKHLRLKMKENTKDEHIEQLVHILPNLVLLDVTECPGVTQRAADYVTDYCKRYGRPIKFYFNGNIPEMDSLWPDLYIKREKIGRAFDFMKHCFLKDFYHLPYFLIPIDY</sequence>
<dbReference type="HOGENOM" id="CLU_029073_1_0_1"/>
<proteinExistence type="predicted"/>
<dbReference type="AlphaFoldDB" id="T1K8R9"/>
<dbReference type="EMBL" id="CAEY01001881">
    <property type="status" value="NOT_ANNOTATED_CDS"/>
    <property type="molecule type" value="Genomic_DNA"/>
</dbReference>
<reference evidence="2" key="1">
    <citation type="submission" date="2011-08" db="EMBL/GenBank/DDBJ databases">
        <authorList>
            <person name="Rombauts S."/>
        </authorList>
    </citation>
    <scope>NUCLEOTIDE SEQUENCE</scope>
    <source>
        <strain evidence="2">London</strain>
    </source>
</reference>
<name>T1K8R9_TETUR</name>
<evidence type="ECO:0000313" key="2">
    <source>
        <dbReference type="Proteomes" id="UP000015104"/>
    </source>
</evidence>
<protein>
    <submittedName>
        <fullName evidence="1">Uncharacterized protein</fullName>
    </submittedName>
</protein>
<keyword evidence="2" id="KW-1185">Reference proteome</keyword>
<organism evidence="1 2">
    <name type="scientific">Tetranychus urticae</name>
    <name type="common">Two-spotted spider mite</name>
    <dbReference type="NCBI Taxonomy" id="32264"/>
    <lineage>
        <taxon>Eukaryota</taxon>
        <taxon>Metazoa</taxon>
        <taxon>Ecdysozoa</taxon>
        <taxon>Arthropoda</taxon>
        <taxon>Chelicerata</taxon>
        <taxon>Arachnida</taxon>
        <taxon>Acari</taxon>
        <taxon>Acariformes</taxon>
        <taxon>Trombidiformes</taxon>
        <taxon>Prostigmata</taxon>
        <taxon>Eleutherengona</taxon>
        <taxon>Raphignathae</taxon>
        <taxon>Tetranychoidea</taxon>
        <taxon>Tetranychidae</taxon>
        <taxon>Tetranychus</taxon>
    </lineage>
</organism>
<accession>T1K8R9</accession>
<reference evidence="1" key="2">
    <citation type="submission" date="2015-06" db="UniProtKB">
        <authorList>
            <consortium name="EnsemblMetazoa"/>
        </authorList>
    </citation>
    <scope>IDENTIFICATION</scope>
</reference>
<evidence type="ECO:0000313" key="1">
    <source>
        <dbReference type="EnsemblMetazoa" id="tetur07g02360.1"/>
    </source>
</evidence>
<dbReference type="Gene3D" id="3.80.10.10">
    <property type="entry name" value="Ribonuclease Inhibitor"/>
    <property type="match status" value="1"/>
</dbReference>
<dbReference type="Proteomes" id="UP000015104">
    <property type="component" value="Unassembled WGS sequence"/>
</dbReference>